<keyword evidence="3" id="KW-0808">Transferase</keyword>
<keyword evidence="2" id="KW-0328">Glycosyltransferase</keyword>
<evidence type="ECO:0000256" key="4">
    <source>
        <dbReference type="ARBA" id="ARBA00022692"/>
    </source>
</evidence>
<dbReference type="PANTHER" id="PTHR20961">
    <property type="entry name" value="GLYCOSYLTRANSFERASE"/>
    <property type="match status" value="1"/>
</dbReference>
<evidence type="ECO:0000256" key="8">
    <source>
        <dbReference type="SAM" id="Phobius"/>
    </source>
</evidence>
<proteinExistence type="predicted"/>
<dbReference type="RefSeq" id="XP_001328730.1">
    <property type="nucleotide sequence ID" value="XM_001328695.1"/>
</dbReference>
<accession>A2DSV8</accession>
<dbReference type="PANTHER" id="PTHR20961:SF38">
    <property type="entry name" value="PROTEIN O-LINKED-MANNOSE BETA-1,4-N-ACETYLGLUCOSAMINYLTRANSFERASE 2"/>
    <property type="match status" value="1"/>
</dbReference>
<dbReference type="InParanoid" id="A2DSV8"/>
<dbReference type="GO" id="GO:0016757">
    <property type="term" value="F:glycosyltransferase activity"/>
    <property type="evidence" value="ECO:0000318"/>
    <property type="project" value="GO_Central"/>
</dbReference>
<keyword evidence="4 8" id="KW-0812">Transmembrane</keyword>
<protein>
    <recommendedName>
        <fullName evidence="9">Glycosyltransferase 61 catalytic domain-containing protein</fullName>
    </recommendedName>
</protein>
<evidence type="ECO:0000256" key="2">
    <source>
        <dbReference type="ARBA" id="ARBA00022676"/>
    </source>
</evidence>
<evidence type="ECO:0000256" key="3">
    <source>
        <dbReference type="ARBA" id="ARBA00022679"/>
    </source>
</evidence>
<comment type="subcellular location">
    <subcellularLocation>
        <location evidence="1">Membrane</location>
        <topology evidence="1">Single-pass membrane protein</topology>
    </subcellularLocation>
</comment>
<dbReference type="InterPro" id="IPR007657">
    <property type="entry name" value="Glycosyltransferase_61"/>
</dbReference>
<evidence type="ECO:0000256" key="1">
    <source>
        <dbReference type="ARBA" id="ARBA00004167"/>
    </source>
</evidence>
<dbReference type="AlphaFoldDB" id="A2DSV8"/>
<evidence type="ECO:0000256" key="7">
    <source>
        <dbReference type="ARBA" id="ARBA00023180"/>
    </source>
</evidence>
<sequence length="426" mass="49194">MWVNSGVSARIFYTLTAVSILVYVKLILFTINTAEGFNLYGDFIAIPLKTGPKPKIMFYKLPYITLEHNIYKLDPSVLNNSLATTDRSTEVAEVVQRYAGMSNCYIAYFENMLYAGESAFLHNKAIRTATFDSAVYEAKTTVGTIDTAIQYRQNFLMWGHNIHDFLCATMFVPREVLRKGAYAFAPLHYYQNTQRLIDFLHLNITLIKFESGEQYFVRKLYVVANHAFAHGYTVYGIYKMRELVFERFNNTKDKATRFVVFNRPKGESRRIHNEEELLAALKANTTIDPGKEWELIDKPYGDWDYTCKLWMTFKVIVSPSGSMLYNSIFMPNKTGMCVMFTRQLDRPNLQLAIGSNIYLIGVTHLNMEHHFSEPIPCDVERMVWCTQRIVDAVKSEGNIDRTNLKPGFDIDAYISESRNPREFGEF</sequence>
<evidence type="ECO:0000313" key="11">
    <source>
        <dbReference type="Proteomes" id="UP000001542"/>
    </source>
</evidence>
<dbReference type="VEuPathDB" id="TrichDB:TVAG_348170"/>
<evidence type="ECO:0000313" key="10">
    <source>
        <dbReference type="EMBL" id="EAY16507.1"/>
    </source>
</evidence>
<dbReference type="Proteomes" id="UP000001542">
    <property type="component" value="Unassembled WGS sequence"/>
</dbReference>
<keyword evidence="11" id="KW-1185">Reference proteome</keyword>
<dbReference type="KEGG" id="tva:4774517"/>
<organism evidence="10 11">
    <name type="scientific">Trichomonas vaginalis (strain ATCC PRA-98 / G3)</name>
    <dbReference type="NCBI Taxonomy" id="412133"/>
    <lineage>
        <taxon>Eukaryota</taxon>
        <taxon>Metamonada</taxon>
        <taxon>Parabasalia</taxon>
        <taxon>Trichomonadida</taxon>
        <taxon>Trichomonadidae</taxon>
        <taxon>Trichomonas</taxon>
    </lineage>
</organism>
<reference evidence="10" key="2">
    <citation type="journal article" date="2007" name="Science">
        <title>Draft genome sequence of the sexually transmitted pathogen Trichomonas vaginalis.</title>
        <authorList>
            <person name="Carlton J.M."/>
            <person name="Hirt R.P."/>
            <person name="Silva J.C."/>
            <person name="Delcher A.L."/>
            <person name="Schatz M."/>
            <person name="Zhao Q."/>
            <person name="Wortman J.R."/>
            <person name="Bidwell S.L."/>
            <person name="Alsmark U.C.M."/>
            <person name="Besteiro S."/>
            <person name="Sicheritz-Ponten T."/>
            <person name="Noel C.J."/>
            <person name="Dacks J.B."/>
            <person name="Foster P.G."/>
            <person name="Simillion C."/>
            <person name="Van de Peer Y."/>
            <person name="Miranda-Saavedra D."/>
            <person name="Barton G.J."/>
            <person name="Westrop G.D."/>
            <person name="Mueller S."/>
            <person name="Dessi D."/>
            <person name="Fiori P.L."/>
            <person name="Ren Q."/>
            <person name="Paulsen I."/>
            <person name="Zhang H."/>
            <person name="Bastida-Corcuera F.D."/>
            <person name="Simoes-Barbosa A."/>
            <person name="Brown M.T."/>
            <person name="Hayes R.D."/>
            <person name="Mukherjee M."/>
            <person name="Okumura C.Y."/>
            <person name="Schneider R."/>
            <person name="Smith A.J."/>
            <person name="Vanacova S."/>
            <person name="Villalvazo M."/>
            <person name="Haas B.J."/>
            <person name="Pertea M."/>
            <person name="Feldblyum T.V."/>
            <person name="Utterback T.R."/>
            <person name="Shu C.L."/>
            <person name="Osoegawa K."/>
            <person name="de Jong P.J."/>
            <person name="Hrdy I."/>
            <person name="Horvathova L."/>
            <person name="Zubacova Z."/>
            <person name="Dolezal P."/>
            <person name="Malik S.B."/>
            <person name="Logsdon J.M. Jr."/>
            <person name="Henze K."/>
            <person name="Gupta A."/>
            <person name="Wang C.C."/>
            <person name="Dunne R.L."/>
            <person name="Upcroft J.A."/>
            <person name="Upcroft P."/>
            <person name="White O."/>
            <person name="Salzberg S.L."/>
            <person name="Tang P."/>
            <person name="Chiu C.-H."/>
            <person name="Lee Y.-S."/>
            <person name="Embley T.M."/>
            <person name="Coombs G.H."/>
            <person name="Mottram J.C."/>
            <person name="Tachezy J."/>
            <person name="Fraser-Liggett C.M."/>
            <person name="Johnson P.J."/>
        </authorList>
    </citation>
    <scope>NUCLEOTIDE SEQUENCE [LARGE SCALE GENOMIC DNA]</scope>
    <source>
        <strain evidence="10">G3</strain>
    </source>
</reference>
<feature type="transmembrane region" description="Helical" evidence="8">
    <location>
        <begin position="12"/>
        <end position="31"/>
    </location>
</feature>
<evidence type="ECO:0000259" key="9">
    <source>
        <dbReference type="Pfam" id="PF04577"/>
    </source>
</evidence>
<dbReference type="GO" id="GO:0016020">
    <property type="term" value="C:membrane"/>
    <property type="evidence" value="ECO:0007669"/>
    <property type="project" value="UniProtKB-SubCell"/>
</dbReference>
<name>A2DSV8_TRIV3</name>
<dbReference type="Pfam" id="PF04577">
    <property type="entry name" value="Glyco_transf_61"/>
    <property type="match status" value="1"/>
</dbReference>
<dbReference type="EMBL" id="DS113241">
    <property type="protein sequence ID" value="EAY16507.1"/>
    <property type="molecule type" value="Genomic_DNA"/>
</dbReference>
<keyword evidence="5 8" id="KW-1133">Transmembrane helix</keyword>
<reference evidence="10" key="1">
    <citation type="submission" date="2006-10" db="EMBL/GenBank/DDBJ databases">
        <authorList>
            <person name="Amadeo P."/>
            <person name="Zhao Q."/>
            <person name="Wortman J."/>
            <person name="Fraser-Liggett C."/>
            <person name="Carlton J."/>
        </authorList>
    </citation>
    <scope>NUCLEOTIDE SEQUENCE</scope>
    <source>
        <strain evidence="10">G3</strain>
    </source>
</reference>
<evidence type="ECO:0000256" key="6">
    <source>
        <dbReference type="ARBA" id="ARBA00023136"/>
    </source>
</evidence>
<dbReference type="VEuPathDB" id="TrichDB:TVAGG3_0962710"/>
<keyword evidence="6 8" id="KW-0472">Membrane</keyword>
<keyword evidence="7" id="KW-0325">Glycoprotein</keyword>
<evidence type="ECO:0000256" key="5">
    <source>
        <dbReference type="ARBA" id="ARBA00022989"/>
    </source>
</evidence>
<gene>
    <name evidence="10" type="ORF">TVAG_348170</name>
</gene>
<feature type="domain" description="Glycosyltransferase 61 catalytic" evidence="9">
    <location>
        <begin position="158"/>
        <end position="337"/>
    </location>
</feature>
<dbReference type="InterPro" id="IPR049625">
    <property type="entry name" value="Glyco_transf_61_cat"/>
</dbReference>